<evidence type="ECO:0000256" key="8">
    <source>
        <dbReference type="ARBA" id="ARBA00023049"/>
    </source>
</evidence>
<evidence type="ECO:0000313" key="10">
    <source>
        <dbReference type="EMBL" id="KRK14854.1"/>
    </source>
</evidence>
<keyword evidence="6" id="KW-0862">Zinc</keyword>
<protein>
    <submittedName>
        <fullName evidence="10">Dipeptidase PepV</fullName>
    </submittedName>
</protein>
<dbReference type="CDD" id="cd03888">
    <property type="entry name" value="M20_PepV"/>
    <property type="match status" value="1"/>
</dbReference>
<dbReference type="RefSeq" id="WP_003678907.1">
    <property type="nucleotide sequence ID" value="NZ_AZCN01000064.1"/>
</dbReference>
<accession>A0A0R1EZE2</accession>
<dbReference type="NCBIfam" id="NF005591">
    <property type="entry name" value="PRK07318.1"/>
    <property type="match status" value="1"/>
</dbReference>
<keyword evidence="3" id="KW-0645">Protease</keyword>
<keyword evidence="7" id="KW-0224">Dipeptidase</keyword>
<dbReference type="InterPro" id="IPR002933">
    <property type="entry name" value="Peptidase_M20"/>
</dbReference>
<evidence type="ECO:0000256" key="7">
    <source>
        <dbReference type="ARBA" id="ARBA00022997"/>
    </source>
</evidence>
<dbReference type="EMBL" id="AZCN01000064">
    <property type="protein sequence ID" value="KRK14854.1"/>
    <property type="molecule type" value="Genomic_DNA"/>
</dbReference>
<dbReference type="GO" id="GO:0008237">
    <property type="term" value="F:metallopeptidase activity"/>
    <property type="evidence" value="ECO:0007669"/>
    <property type="project" value="UniProtKB-KW"/>
</dbReference>
<feature type="domain" description="Peptidase M20 dimerisation" evidence="9">
    <location>
        <begin position="259"/>
        <end position="308"/>
    </location>
</feature>
<evidence type="ECO:0000256" key="4">
    <source>
        <dbReference type="ARBA" id="ARBA00022723"/>
    </source>
</evidence>
<evidence type="ECO:0000256" key="2">
    <source>
        <dbReference type="ARBA" id="ARBA00006247"/>
    </source>
</evidence>
<comment type="cofactor">
    <cofactor evidence="1">
        <name>Zn(2+)</name>
        <dbReference type="ChEBI" id="CHEBI:29105"/>
    </cofactor>
</comment>
<evidence type="ECO:0000256" key="5">
    <source>
        <dbReference type="ARBA" id="ARBA00022801"/>
    </source>
</evidence>
<keyword evidence="5" id="KW-0378">Hydrolase</keyword>
<dbReference type="GO" id="GO:0016805">
    <property type="term" value="F:dipeptidase activity"/>
    <property type="evidence" value="ECO:0007669"/>
    <property type="project" value="UniProtKB-KW"/>
</dbReference>
<proteinExistence type="inferred from homology"/>
<dbReference type="Pfam" id="PF07687">
    <property type="entry name" value="M20_dimer"/>
    <property type="match status" value="1"/>
</dbReference>
<dbReference type="eggNOG" id="COG0624">
    <property type="taxonomic scope" value="Bacteria"/>
</dbReference>
<dbReference type="PATRIC" id="fig|913848.6.peg.2116"/>
<keyword evidence="4" id="KW-0479">Metal-binding</keyword>
<evidence type="ECO:0000259" key="9">
    <source>
        <dbReference type="Pfam" id="PF07687"/>
    </source>
</evidence>
<dbReference type="GO" id="GO:0006508">
    <property type="term" value="P:proteolysis"/>
    <property type="evidence" value="ECO:0007669"/>
    <property type="project" value="UniProtKB-KW"/>
</dbReference>
<dbReference type="Proteomes" id="UP000051181">
    <property type="component" value="Unassembled WGS sequence"/>
</dbReference>
<dbReference type="GO" id="GO:0006526">
    <property type="term" value="P:L-arginine biosynthetic process"/>
    <property type="evidence" value="ECO:0007669"/>
    <property type="project" value="TreeGrafter"/>
</dbReference>
<dbReference type="GeneID" id="65917500"/>
<dbReference type="InterPro" id="IPR036264">
    <property type="entry name" value="Bact_exopeptidase_dim_dom"/>
</dbReference>
<dbReference type="InterPro" id="IPR001261">
    <property type="entry name" value="ArgE/DapE_CS"/>
</dbReference>
<dbReference type="InterPro" id="IPR010964">
    <property type="entry name" value="M20A_pepV-rel"/>
</dbReference>
<dbReference type="PANTHER" id="PTHR43808">
    <property type="entry name" value="ACETYLORNITHINE DEACETYLASE"/>
    <property type="match status" value="1"/>
</dbReference>
<dbReference type="PROSITE" id="PS00759">
    <property type="entry name" value="ARGE_DAPE_CPG2_2"/>
    <property type="match status" value="1"/>
</dbReference>
<reference evidence="10 11" key="1">
    <citation type="journal article" date="2015" name="Genome Announc.">
        <title>Expanding the biotechnology potential of lactobacilli through comparative genomics of 213 strains and associated genera.</title>
        <authorList>
            <person name="Sun Z."/>
            <person name="Harris H.M."/>
            <person name="McCann A."/>
            <person name="Guo C."/>
            <person name="Argimon S."/>
            <person name="Zhang W."/>
            <person name="Yang X."/>
            <person name="Jeffery I.B."/>
            <person name="Cooney J.C."/>
            <person name="Kagawa T.F."/>
            <person name="Liu W."/>
            <person name="Song Y."/>
            <person name="Salvetti E."/>
            <person name="Wrobel A."/>
            <person name="Rasinkangas P."/>
            <person name="Parkhill J."/>
            <person name="Rea M.C."/>
            <person name="O'Sullivan O."/>
            <person name="Ritari J."/>
            <person name="Douillard F.P."/>
            <person name="Paul Ross R."/>
            <person name="Yang R."/>
            <person name="Briner A.E."/>
            <person name="Felis G.E."/>
            <person name="de Vos W.M."/>
            <person name="Barrangou R."/>
            <person name="Klaenhammer T.R."/>
            <person name="Caufield P.W."/>
            <person name="Cui Y."/>
            <person name="Zhang H."/>
            <person name="O'Toole P.W."/>
        </authorList>
    </citation>
    <scope>NUCLEOTIDE SEQUENCE [LARGE SCALE GENOMIC DNA]</scope>
    <source>
        <strain evidence="10 11">DSM 20001</strain>
    </source>
</reference>
<sequence>MTIDWEKEVKQREPEMLADLAELIAIDSSRDDEHKTATAPLGEGPRDALRKVLSFGERDGFTTKNIDNLAGRIEYGDGAEALGIFAHMDVVPAGDGWDTEPFKLTEQDGKLIGRGTSDDKGPSIAAYYGLKIVRDLGLPLSKKVQLIFGTDEESDWTGLNRYQETQKMPDFGFSPDAEFPIINGEKGITDLTIKFPTLAQSTTAALNLQSFEAGLRSNMVPQKATAVVTGATELNTAFDAFLAANPVTGQITQNDDQTTITVLGKVAHSMAPEDGINAATYLATFLADLNLDQAGKAYVTVIKDYFHQADRGQHLNIAHTDEIMGDLTASPDLFHYQVGQVPDILLNVRYPKGIDAATITKNIQQTLAEYQVEITASAHSMTPHYVAPDDPLVATLLSVFEARTGQPGHQAVVGGGTYGRLLKRGVAFGALFDETKNVMHQANEYTLKADFLKAAAIYAQAIFELAK</sequence>
<name>A0A0R1EZE2_9LACO</name>
<organism evidence="10 11">
    <name type="scientific">Loigolactobacillus coryniformis subsp. coryniformis KCTC 3167 = DSM 20001</name>
    <dbReference type="NCBI Taxonomy" id="913848"/>
    <lineage>
        <taxon>Bacteria</taxon>
        <taxon>Bacillati</taxon>
        <taxon>Bacillota</taxon>
        <taxon>Bacilli</taxon>
        <taxon>Lactobacillales</taxon>
        <taxon>Lactobacillaceae</taxon>
        <taxon>Loigolactobacillus</taxon>
    </lineage>
</organism>
<gene>
    <name evidence="10" type="ORF">FD22_GL002071</name>
</gene>
<dbReference type="AlphaFoldDB" id="A0A0R1EZE2"/>
<evidence type="ECO:0000313" key="11">
    <source>
        <dbReference type="Proteomes" id="UP000051181"/>
    </source>
</evidence>
<dbReference type="Gene3D" id="3.30.70.360">
    <property type="match status" value="2"/>
</dbReference>
<dbReference type="InterPro" id="IPR050072">
    <property type="entry name" value="Peptidase_M20A"/>
</dbReference>
<dbReference type="PROSITE" id="PS00758">
    <property type="entry name" value="ARGE_DAPE_CPG2_1"/>
    <property type="match status" value="1"/>
</dbReference>
<dbReference type="Gene3D" id="3.40.630.10">
    <property type="entry name" value="Zn peptidases"/>
    <property type="match status" value="1"/>
</dbReference>
<comment type="caution">
    <text evidence="10">The sequence shown here is derived from an EMBL/GenBank/DDBJ whole genome shotgun (WGS) entry which is preliminary data.</text>
</comment>
<evidence type="ECO:0000256" key="6">
    <source>
        <dbReference type="ARBA" id="ARBA00022833"/>
    </source>
</evidence>
<dbReference type="Pfam" id="PF01546">
    <property type="entry name" value="Peptidase_M20"/>
    <property type="match status" value="1"/>
</dbReference>
<dbReference type="GO" id="GO:0008777">
    <property type="term" value="F:acetylornithine deacetylase activity"/>
    <property type="evidence" value="ECO:0007669"/>
    <property type="project" value="TreeGrafter"/>
</dbReference>
<dbReference type="PANTHER" id="PTHR43808:SF31">
    <property type="entry name" value="N-ACETYL-L-CITRULLINE DEACETYLASE"/>
    <property type="match status" value="1"/>
</dbReference>
<evidence type="ECO:0000256" key="3">
    <source>
        <dbReference type="ARBA" id="ARBA00022670"/>
    </source>
</evidence>
<dbReference type="NCBIfam" id="TIGR01887">
    <property type="entry name" value="dipeptidaselike"/>
    <property type="match status" value="1"/>
</dbReference>
<keyword evidence="8" id="KW-0482">Metalloprotease</keyword>
<dbReference type="SUPFAM" id="SSF55031">
    <property type="entry name" value="Bacterial exopeptidase dimerisation domain"/>
    <property type="match status" value="1"/>
</dbReference>
<dbReference type="InterPro" id="IPR011650">
    <property type="entry name" value="Peptidase_M20_dimer"/>
</dbReference>
<comment type="similarity">
    <text evidence="2">Belongs to the peptidase M20A family.</text>
</comment>
<evidence type="ECO:0000256" key="1">
    <source>
        <dbReference type="ARBA" id="ARBA00001947"/>
    </source>
</evidence>
<dbReference type="GO" id="GO:0008270">
    <property type="term" value="F:zinc ion binding"/>
    <property type="evidence" value="ECO:0007669"/>
    <property type="project" value="InterPro"/>
</dbReference>
<dbReference type="SUPFAM" id="SSF53187">
    <property type="entry name" value="Zn-dependent exopeptidases"/>
    <property type="match status" value="1"/>
</dbReference>